<feature type="region of interest" description="Disordered" evidence="1">
    <location>
        <begin position="1"/>
        <end position="93"/>
    </location>
</feature>
<keyword evidence="3" id="KW-1185">Reference proteome</keyword>
<reference evidence="2 3" key="1">
    <citation type="journal article" date="2021" name="Nat. Plants">
        <title>The Taxus genome provides insights into paclitaxel biosynthesis.</title>
        <authorList>
            <person name="Xiong X."/>
            <person name="Gou J."/>
            <person name="Liao Q."/>
            <person name="Li Y."/>
            <person name="Zhou Q."/>
            <person name="Bi G."/>
            <person name="Li C."/>
            <person name="Du R."/>
            <person name="Wang X."/>
            <person name="Sun T."/>
            <person name="Guo L."/>
            <person name="Liang H."/>
            <person name="Lu P."/>
            <person name="Wu Y."/>
            <person name="Zhang Z."/>
            <person name="Ro D.K."/>
            <person name="Shang Y."/>
            <person name="Huang S."/>
            <person name="Yan J."/>
        </authorList>
    </citation>
    <scope>NUCLEOTIDE SEQUENCE [LARGE SCALE GENOMIC DNA]</scope>
    <source>
        <strain evidence="2">Ta-2019</strain>
    </source>
</reference>
<evidence type="ECO:0000313" key="3">
    <source>
        <dbReference type="Proteomes" id="UP000824469"/>
    </source>
</evidence>
<protein>
    <submittedName>
        <fullName evidence="2">Uncharacterized protein</fullName>
    </submittedName>
</protein>
<dbReference type="EMBL" id="JAHRHJ020003813">
    <property type="protein sequence ID" value="KAH9290048.1"/>
    <property type="molecule type" value="Genomic_DNA"/>
</dbReference>
<feature type="non-terminal residue" evidence="2">
    <location>
        <position position="1"/>
    </location>
</feature>
<evidence type="ECO:0000256" key="1">
    <source>
        <dbReference type="SAM" id="MobiDB-lite"/>
    </source>
</evidence>
<name>A0AA38F540_TAXCH</name>
<feature type="compositionally biased region" description="Basic and acidic residues" evidence="1">
    <location>
        <begin position="64"/>
        <end position="75"/>
    </location>
</feature>
<organism evidence="2 3">
    <name type="scientific">Taxus chinensis</name>
    <name type="common">Chinese yew</name>
    <name type="synonym">Taxus wallichiana var. chinensis</name>
    <dbReference type="NCBI Taxonomy" id="29808"/>
    <lineage>
        <taxon>Eukaryota</taxon>
        <taxon>Viridiplantae</taxon>
        <taxon>Streptophyta</taxon>
        <taxon>Embryophyta</taxon>
        <taxon>Tracheophyta</taxon>
        <taxon>Spermatophyta</taxon>
        <taxon>Pinopsida</taxon>
        <taxon>Pinidae</taxon>
        <taxon>Conifers II</taxon>
        <taxon>Cupressales</taxon>
        <taxon>Taxaceae</taxon>
        <taxon>Taxus</taxon>
    </lineage>
</organism>
<dbReference type="AlphaFoldDB" id="A0AA38F540"/>
<sequence>RQLLQTMERMGTTLDRLALDRPRDRHGRRDRSVSVASSYRGHSRSPSELGSVRGSPRRERRHTHTDERRPTRTADRPMQPNFLPRGDPPEIEGRSVEAAFPDTIMAVSDEWRSLPQH</sequence>
<comment type="caution">
    <text evidence="2">The sequence shown here is derived from an EMBL/GenBank/DDBJ whole genome shotgun (WGS) entry which is preliminary data.</text>
</comment>
<feature type="non-terminal residue" evidence="2">
    <location>
        <position position="117"/>
    </location>
</feature>
<accession>A0AA38F540</accession>
<evidence type="ECO:0000313" key="2">
    <source>
        <dbReference type="EMBL" id="KAH9290048.1"/>
    </source>
</evidence>
<proteinExistence type="predicted"/>
<gene>
    <name evidence="2" type="ORF">KI387_034165</name>
</gene>
<dbReference type="Proteomes" id="UP000824469">
    <property type="component" value="Unassembled WGS sequence"/>
</dbReference>